<proteinExistence type="inferred from homology"/>
<sequence length="156" mass="17419">MVSDSSIVCVCTLPRFCRGRGETAGFHPVPFRFQAAGVPKKLAPTIGIAVDHRRRNRSLEGLQTNIQRLKTYEAKLVILPRRAKKVKAGDSSAEELATATWVHTCLLITREQLAVDLVKVPDEMKSFNAYGKLRIERTNARHIGARLKRAAEAEKK</sequence>
<comment type="similarity">
    <text evidence="1">Belongs to the eukaryotic ribosomal protein eL13 family.</text>
</comment>
<dbReference type="KEGG" id="nta:107774555"/>
<dbReference type="GO" id="GO:0006412">
    <property type="term" value="P:translation"/>
    <property type="evidence" value="ECO:0007669"/>
    <property type="project" value="InterPro"/>
</dbReference>
<dbReference type="Gene3D" id="1.20.5.110">
    <property type="match status" value="1"/>
</dbReference>
<organism evidence="4">
    <name type="scientific">Nicotiana tabacum</name>
    <name type="common">Common tobacco</name>
    <dbReference type="NCBI Taxonomy" id="4097"/>
    <lineage>
        <taxon>Eukaryota</taxon>
        <taxon>Viridiplantae</taxon>
        <taxon>Streptophyta</taxon>
        <taxon>Embryophyta</taxon>
        <taxon>Tracheophyta</taxon>
        <taxon>Spermatophyta</taxon>
        <taxon>Magnoliopsida</taxon>
        <taxon>eudicotyledons</taxon>
        <taxon>Gunneridae</taxon>
        <taxon>Pentapetalae</taxon>
        <taxon>asterids</taxon>
        <taxon>lamiids</taxon>
        <taxon>Solanales</taxon>
        <taxon>Solanaceae</taxon>
        <taxon>Nicotianoideae</taxon>
        <taxon>Nicotianeae</taxon>
        <taxon>Nicotiana</taxon>
    </lineage>
</organism>
<reference evidence="4" key="1">
    <citation type="submission" date="2025-08" db="UniProtKB">
        <authorList>
            <consortium name="RefSeq"/>
        </authorList>
    </citation>
    <scope>IDENTIFICATION</scope>
</reference>
<dbReference type="OMA" id="CLERMNE"/>
<dbReference type="PANTHER" id="PTHR11722">
    <property type="entry name" value="60S RIBOSOMAL PROTEIN L13"/>
    <property type="match status" value="1"/>
</dbReference>
<dbReference type="PANTHER" id="PTHR11722:SF19">
    <property type="entry name" value="60S RIBOSOMAL PROTEIN L13-1-LIKE"/>
    <property type="match status" value="1"/>
</dbReference>
<dbReference type="GO" id="GO:0003723">
    <property type="term" value="F:RNA binding"/>
    <property type="evidence" value="ECO:0000318"/>
    <property type="project" value="GO_Central"/>
</dbReference>
<accession>A0A1S3YBK8</accession>
<keyword evidence="3" id="KW-0687">Ribonucleoprotein</keyword>
<evidence type="ECO:0000256" key="3">
    <source>
        <dbReference type="ARBA" id="ARBA00023274"/>
    </source>
</evidence>
<dbReference type="STRING" id="4097.A0A1S3YBK8"/>
<dbReference type="OrthoDB" id="10264538at2759"/>
<name>A0A1S3YBK8_TOBAC</name>
<evidence type="ECO:0000313" key="4">
    <source>
        <dbReference type="RefSeq" id="XP_016449595.1"/>
    </source>
</evidence>
<dbReference type="GO" id="GO:0022625">
    <property type="term" value="C:cytosolic large ribosomal subunit"/>
    <property type="evidence" value="ECO:0000318"/>
    <property type="project" value="GO_Central"/>
</dbReference>
<evidence type="ECO:0000256" key="2">
    <source>
        <dbReference type="ARBA" id="ARBA00022980"/>
    </source>
</evidence>
<evidence type="ECO:0000256" key="1">
    <source>
        <dbReference type="ARBA" id="ARBA00005640"/>
    </source>
</evidence>
<dbReference type="PaxDb" id="4097-A0A1S3YBK8"/>
<dbReference type="GO" id="GO:0003735">
    <property type="term" value="F:structural constituent of ribosome"/>
    <property type="evidence" value="ECO:0000318"/>
    <property type="project" value="GO_Central"/>
</dbReference>
<dbReference type="RefSeq" id="XP_016449595.1">
    <property type="nucleotide sequence ID" value="XM_016594109.1"/>
</dbReference>
<dbReference type="Pfam" id="PF01294">
    <property type="entry name" value="Ribosomal_L13e"/>
    <property type="match status" value="1"/>
</dbReference>
<protein>
    <submittedName>
        <fullName evidence="4">60S ribosomal protein L13-2-like</fullName>
    </submittedName>
</protein>
<keyword evidence="2" id="KW-0689">Ribosomal protein</keyword>
<dbReference type="FunFam" id="1.20.5.110:FF:000003">
    <property type="entry name" value="60S ribosomal protein L13"/>
    <property type="match status" value="1"/>
</dbReference>
<dbReference type="AlphaFoldDB" id="A0A1S3YBK8"/>
<dbReference type="InterPro" id="IPR001380">
    <property type="entry name" value="Ribosomal_eL13"/>
</dbReference>
<gene>
    <name evidence="4" type="primary">LOC107774555</name>
</gene>